<dbReference type="Ensembl" id="ENSGEVT00005027105.1">
    <property type="protein sequence ID" value="ENSGEVP00005025780.1"/>
    <property type="gene ID" value="ENSGEVG00005018295.1"/>
</dbReference>
<keyword evidence="4" id="KW-1185">Reference proteome</keyword>
<feature type="region of interest" description="Disordered" evidence="2">
    <location>
        <begin position="782"/>
        <end position="842"/>
    </location>
</feature>
<proteinExistence type="predicted"/>
<gene>
    <name evidence="3" type="primary">CCDC157</name>
</gene>
<accession>A0A8C4YI66</accession>
<keyword evidence="1" id="KW-0175">Coiled coil</keyword>
<evidence type="ECO:0000313" key="4">
    <source>
        <dbReference type="Proteomes" id="UP000694390"/>
    </source>
</evidence>
<dbReference type="PANTHER" id="PTHR43696:SF9">
    <property type="entry name" value="COILED-COIL DOMAIN-CONTAINING PROTEIN 157"/>
    <property type="match status" value="1"/>
</dbReference>
<reference evidence="3" key="1">
    <citation type="submission" date="2019-06" db="EMBL/GenBank/DDBJ databases">
        <title>G10K-VGP Goodes thornscrub tortoise genome, primary haplotype.</title>
        <authorList>
            <person name="Murphy B."/>
            <person name="Edwards T."/>
            <person name="Rhie A."/>
            <person name="Koren S."/>
            <person name="Phillippy A."/>
            <person name="Fedrigo O."/>
            <person name="Haase B."/>
            <person name="Mountcastle J."/>
            <person name="Lewin H."/>
            <person name="Damas J."/>
            <person name="Howe K."/>
            <person name="Formenti G."/>
            <person name="Myers G."/>
            <person name="Durbin R."/>
            <person name="Jarvis E.D."/>
        </authorList>
    </citation>
    <scope>NUCLEOTIDE SEQUENCE [LARGE SCALE GENOMIC DNA]</scope>
</reference>
<reference evidence="3" key="3">
    <citation type="submission" date="2025-09" db="UniProtKB">
        <authorList>
            <consortium name="Ensembl"/>
        </authorList>
    </citation>
    <scope>IDENTIFICATION</scope>
</reference>
<name>A0A8C4YI66_9SAUR</name>
<protein>
    <submittedName>
        <fullName evidence="3">Coiled-coil domain containing 157</fullName>
    </submittedName>
</protein>
<dbReference type="GeneTree" id="ENSGT00390000013684"/>
<dbReference type="AlphaFoldDB" id="A0A8C4YI66"/>
<sequence>MPASGQRSTCLPSWGAGCAGGSAWTGPAGMVPPQRPAGASACPGAARTEQHRVTAAAAHKMAASLPPPPGLRAQHVGLAYVENPGPARKRLAEAARVAQLECSILGRDRGCPQSSDTSRDLSIHPANEGPFPIGGLKSADRMAYLLGNPNCMESLRKDITDLQGAIIDVFSRAGAVRYPSWKFPNKMSCDLDLVALLEHYDYVENDPEFTQHSHVMLLELVIDRLLLLLQSFTGYMENLISEQAVPPSQAVGPCMSIGLAVRKYWNSTLKLGALQQQLMTEKKSNRRDSSALKSTLQDVKAENEHLKSFSHVISESGASLASAQSAISCLPQTIHGPDCDFSDTSQPRSAYGVTKNVCSVHSQTIESSLVPCDACASGQASLREVGKAIISICHSQNIPSSLGRFQEMVEETLGNKPLTAMDMSFWASEQSKDLSRINKHLGVLMQLINPLKAELEESEKQKDELRKQVQDFDKLLQKENETQERQRKEAEQYLEEKIKENLQITAKLEKDKEDLRTGAVVLEERISTLKEELLSQQAAMRELELTKSTLLEEMRTKMDHKSQMTKLEDQVQLLTSQLENTSHALSGATTQLDKEKAKVESMLRHEESLQAKQRALLQQLDCLDQECEELRASLGEAEDDKAKLEHQLKETQAEKQQVQGQLEAQQQLLENLQQEKLSFEQSTSELLRNISELDELLQELKERERLLVSFPDLHIPAETQFECTGNITDDMEKQLQANNIRISVLEEENSRLRTALAKMKEAAQQGVLRLIPQTQLWAHFSSRTGSKDSMMDPHKASTGKPALTHRPPSSTAPRQLASDQASSQSTVLQRPASSQPKPSSAEAMWKAMSCVSLPVETSAISTYARLKGKGSAARVQARSAHSPRNHQK</sequence>
<dbReference type="PROSITE" id="PS51257">
    <property type="entry name" value="PROKAR_LIPOPROTEIN"/>
    <property type="match status" value="1"/>
</dbReference>
<evidence type="ECO:0000256" key="2">
    <source>
        <dbReference type="SAM" id="MobiDB-lite"/>
    </source>
</evidence>
<organism evidence="3 4">
    <name type="scientific">Gopherus evgoodei</name>
    <name type="common">Goodes thornscrub tortoise</name>
    <dbReference type="NCBI Taxonomy" id="1825980"/>
    <lineage>
        <taxon>Eukaryota</taxon>
        <taxon>Metazoa</taxon>
        <taxon>Chordata</taxon>
        <taxon>Craniata</taxon>
        <taxon>Vertebrata</taxon>
        <taxon>Euteleostomi</taxon>
        <taxon>Archelosauria</taxon>
        <taxon>Testudinata</taxon>
        <taxon>Testudines</taxon>
        <taxon>Cryptodira</taxon>
        <taxon>Durocryptodira</taxon>
        <taxon>Testudinoidea</taxon>
        <taxon>Testudinidae</taxon>
        <taxon>Gopherus</taxon>
    </lineage>
</organism>
<feature type="coiled-coil region" evidence="1">
    <location>
        <begin position="728"/>
        <end position="765"/>
    </location>
</feature>
<evidence type="ECO:0000256" key="1">
    <source>
        <dbReference type="SAM" id="Coils"/>
    </source>
</evidence>
<dbReference type="OrthoDB" id="10051906at2759"/>
<dbReference type="PANTHER" id="PTHR43696">
    <property type="entry name" value="COILED-COIL DOMAIN-CONTAINING PROTEIN 157"/>
    <property type="match status" value="1"/>
</dbReference>
<feature type="region of interest" description="Disordered" evidence="2">
    <location>
        <begin position="868"/>
        <end position="888"/>
    </location>
</feature>
<feature type="compositionally biased region" description="Polar residues" evidence="2">
    <location>
        <begin position="807"/>
        <end position="838"/>
    </location>
</feature>
<reference evidence="3" key="2">
    <citation type="submission" date="2025-08" db="UniProtKB">
        <authorList>
            <consortium name="Ensembl"/>
        </authorList>
    </citation>
    <scope>IDENTIFICATION</scope>
</reference>
<feature type="compositionally biased region" description="Basic and acidic residues" evidence="2">
    <location>
        <begin position="785"/>
        <end position="795"/>
    </location>
</feature>
<dbReference type="Proteomes" id="UP000694390">
    <property type="component" value="Chromosome 13"/>
</dbReference>
<dbReference type="InterPro" id="IPR029681">
    <property type="entry name" value="CCDC157"/>
</dbReference>
<feature type="coiled-coil region" evidence="1">
    <location>
        <begin position="448"/>
        <end position="703"/>
    </location>
</feature>
<evidence type="ECO:0000313" key="3">
    <source>
        <dbReference type="Ensembl" id="ENSGEVP00005025780.1"/>
    </source>
</evidence>